<reference evidence="2" key="1">
    <citation type="journal article" date="2021" name="Nat. Commun.">
        <title>Genetic determinants of endophytism in the Arabidopsis root mycobiome.</title>
        <authorList>
            <person name="Mesny F."/>
            <person name="Miyauchi S."/>
            <person name="Thiergart T."/>
            <person name="Pickel B."/>
            <person name="Atanasova L."/>
            <person name="Karlsson M."/>
            <person name="Huettel B."/>
            <person name="Barry K.W."/>
            <person name="Haridas S."/>
            <person name="Chen C."/>
            <person name="Bauer D."/>
            <person name="Andreopoulos W."/>
            <person name="Pangilinan J."/>
            <person name="LaButti K."/>
            <person name="Riley R."/>
            <person name="Lipzen A."/>
            <person name="Clum A."/>
            <person name="Drula E."/>
            <person name="Henrissat B."/>
            <person name="Kohler A."/>
            <person name="Grigoriev I.V."/>
            <person name="Martin F.M."/>
            <person name="Hacquard S."/>
        </authorList>
    </citation>
    <scope>NUCLEOTIDE SEQUENCE</scope>
    <source>
        <strain evidence="2">MPI-CAGE-AT-0147</strain>
    </source>
</reference>
<sequence length="156" mass="17028">MLDLEPAFRAMTDDIPTSEVASLVNTQSETLTREAIATAPASTTQNGSNTLTSEMGDYIVNHSHFMFLLADFLANGPHVQEVVVHAHEQARRDNHVSDTSSLVLIDLHLTKLRQICDLTGRYSNEVKRIWQSIGHAPNPSSLNTPGSSPITPPTTP</sequence>
<feature type="region of interest" description="Disordered" evidence="1">
    <location>
        <begin position="134"/>
        <end position="156"/>
    </location>
</feature>
<organism evidence="2 3">
    <name type="scientific">Dactylonectria macrodidyma</name>
    <dbReference type="NCBI Taxonomy" id="307937"/>
    <lineage>
        <taxon>Eukaryota</taxon>
        <taxon>Fungi</taxon>
        <taxon>Dikarya</taxon>
        <taxon>Ascomycota</taxon>
        <taxon>Pezizomycotina</taxon>
        <taxon>Sordariomycetes</taxon>
        <taxon>Hypocreomycetidae</taxon>
        <taxon>Hypocreales</taxon>
        <taxon>Nectriaceae</taxon>
        <taxon>Dactylonectria</taxon>
    </lineage>
</organism>
<dbReference type="Proteomes" id="UP000738349">
    <property type="component" value="Unassembled WGS sequence"/>
</dbReference>
<dbReference type="EMBL" id="JAGMUV010000016">
    <property type="protein sequence ID" value="KAH7132802.1"/>
    <property type="molecule type" value="Genomic_DNA"/>
</dbReference>
<name>A0A9P9E8K5_9HYPO</name>
<gene>
    <name evidence="2" type="ORF">EDB81DRAFT_763325</name>
</gene>
<keyword evidence="3" id="KW-1185">Reference proteome</keyword>
<dbReference type="OrthoDB" id="4826573at2759"/>
<evidence type="ECO:0000313" key="3">
    <source>
        <dbReference type="Proteomes" id="UP000738349"/>
    </source>
</evidence>
<proteinExistence type="predicted"/>
<evidence type="ECO:0000256" key="1">
    <source>
        <dbReference type="SAM" id="MobiDB-lite"/>
    </source>
</evidence>
<protein>
    <submittedName>
        <fullName evidence="2">Uncharacterized protein</fullName>
    </submittedName>
</protein>
<accession>A0A9P9E8K5</accession>
<comment type="caution">
    <text evidence="2">The sequence shown here is derived from an EMBL/GenBank/DDBJ whole genome shotgun (WGS) entry which is preliminary data.</text>
</comment>
<evidence type="ECO:0000313" key="2">
    <source>
        <dbReference type="EMBL" id="KAH7132802.1"/>
    </source>
</evidence>
<dbReference type="AlphaFoldDB" id="A0A9P9E8K5"/>